<dbReference type="Proteomes" id="UP000244810">
    <property type="component" value="Unassembled WGS sequence"/>
</dbReference>
<proteinExistence type="predicted"/>
<reference evidence="1 2" key="1">
    <citation type="journal article" date="2011" name="Syst. Appl. Microbiol.">
        <title>Defluviimonas denitrificans gen. nov., sp. nov., and Pararhodobacter aggregans gen. nov., sp. nov., non-phototrophic Rhodobacteraceae from the biofilter of a marine aquaculture.</title>
        <authorList>
            <person name="Foesel B.U."/>
            <person name="Drake H.L."/>
            <person name="Schramm A."/>
        </authorList>
    </citation>
    <scope>NUCLEOTIDE SEQUENCE [LARGE SCALE GENOMIC DNA]</scope>
    <source>
        <strain evidence="1 2">D1-19</strain>
    </source>
</reference>
<sequence length="218" mass="23281">MSVVLVTQILALALGALLALALLRRLRDTQARRAAAFEDFAEGRGLTLYRIPGTEALYRLTDAAGTLMTVEAAPRTTRNGTKMPGTVSLTLPAPRLSRGFVALVVPGADRPGTRLDQALRGVARGSETPEIRHLDDALAFLSEVPAGESPDLSALLETLRDPALRPDPGGRAMLALNAEGLHLRLGRTIKDPGALAPILDTLRRLQHRLDAGPRRQAA</sequence>
<protein>
    <submittedName>
        <fullName evidence="1">Uncharacterized protein</fullName>
    </submittedName>
</protein>
<dbReference type="AlphaFoldDB" id="A0A2T7UVS9"/>
<gene>
    <name evidence="1" type="ORF">DDE23_06425</name>
</gene>
<dbReference type="RefSeq" id="WP_107750426.1">
    <property type="nucleotide sequence ID" value="NZ_QBKF01000002.1"/>
</dbReference>
<accession>A0A2T7UVS9</accession>
<keyword evidence="2" id="KW-1185">Reference proteome</keyword>
<evidence type="ECO:0000313" key="2">
    <source>
        <dbReference type="Proteomes" id="UP000244810"/>
    </source>
</evidence>
<organism evidence="1 2">
    <name type="scientific">Pararhodobacter aggregans</name>
    <dbReference type="NCBI Taxonomy" id="404875"/>
    <lineage>
        <taxon>Bacteria</taxon>
        <taxon>Pseudomonadati</taxon>
        <taxon>Pseudomonadota</taxon>
        <taxon>Alphaproteobacteria</taxon>
        <taxon>Rhodobacterales</taxon>
        <taxon>Paracoccaceae</taxon>
        <taxon>Pararhodobacter</taxon>
    </lineage>
</organism>
<name>A0A2T7UVS9_9RHOB</name>
<comment type="caution">
    <text evidence="1">The sequence shown here is derived from an EMBL/GenBank/DDBJ whole genome shotgun (WGS) entry which is preliminary data.</text>
</comment>
<evidence type="ECO:0000313" key="1">
    <source>
        <dbReference type="EMBL" id="PVE48686.1"/>
    </source>
</evidence>
<dbReference type="EMBL" id="QDDR01000002">
    <property type="protein sequence ID" value="PVE48686.1"/>
    <property type="molecule type" value="Genomic_DNA"/>
</dbReference>